<proteinExistence type="predicted"/>
<evidence type="ECO:0000256" key="3">
    <source>
        <dbReference type="ARBA" id="ARBA00023163"/>
    </source>
</evidence>
<dbReference type="InterPro" id="IPR009057">
    <property type="entry name" value="Homeodomain-like_sf"/>
</dbReference>
<dbReference type="PRINTS" id="PR00455">
    <property type="entry name" value="HTHTETR"/>
</dbReference>
<reference evidence="6" key="1">
    <citation type="submission" date="2021-01" db="EMBL/GenBank/DDBJ databases">
        <title>Whole genome shotgun sequence of Actinoplanes ferrugineus NBRC 15555.</title>
        <authorList>
            <person name="Komaki H."/>
            <person name="Tamura T."/>
        </authorList>
    </citation>
    <scope>NUCLEOTIDE SEQUENCE</scope>
    <source>
        <strain evidence="6">NBRC 15555</strain>
    </source>
</reference>
<evidence type="ECO:0000256" key="4">
    <source>
        <dbReference type="PROSITE-ProRule" id="PRU00335"/>
    </source>
</evidence>
<dbReference type="AlphaFoldDB" id="A0A919J1L7"/>
<dbReference type="Pfam" id="PF00440">
    <property type="entry name" value="TetR_N"/>
    <property type="match status" value="1"/>
</dbReference>
<name>A0A919J1L7_9ACTN</name>
<dbReference type="RefSeq" id="WP_203819546.1">
    <property type="nucleotide sequence ID" value="NZ_BAAABP010000052.1"/>
</dbReference>
<organism evidence="6 7">
    <name type="scientific">Paractinoplanes ferrugineus</name>
    <dbReference type="NCBI Taxonomy" id="113564"/>
    <lineage>
        <taxon>Bacteria</taxon>
        <taxon>Bacillati</taxon>
        <taxon>Actinomycetota</taxon>
        <taxon>Actinomycetes</taxon>
        <taxon>Micromonosporales</taxon>
        <taxon>Micromonosporaceae</taxon>
        <taxon>Paractinoplanes</taxon>
    </lineage>
</organism>
<dbReference type="SUPFAM" id="SSF48498">
    <property type="entry name" value="Tetracyclin repressor-like, C-terminal domain"/>
    <property type="match status" value="1"/>
</dbReference>
<dbReference type="GO" id="GO:0000976">
    <property type="term" value="F:transcription cis-regulatory region binding"/>
    <property type="evidence" value="ECO:0007669"/>
    <property type="project" value="TreeGrafter"/>
</dbReference>
<accession>A0A919J1L7</accession>
<evidence type="ECO:0000313" key="6">
    <source>
        <dbReference type="EMBL" id="GIE13091.1"/>
    </source>
</evidence>
<dbReference type="InterPro" id="IPR050109">
    <property type="entry name" value="HTH-type_TetR-like_transc_reg"/>
</dbReference>
<keyword evidence="3" id="KW-0804">Transcription</keyword>
<dbReference type="GO" id="GO:0003700">
    <property type="term" value="F:DNA-binding transcription factor activity"/>
    <property type="evidence" value="ECO:0007669"/>
    <property type="project" value="TreeGrafter"/>
</dbReference>
<evidence type="ECO:0000313" key="7">
    <source>
        <dbReference type="Proteomes" id="UP000598174"/>
    </source>
</evidence>
<evidence type="ECO:0000256" key="2">
    <source>
        <dbReference type="ARBA" id="ARBA00023125"/>
    </source>
</evidence>
<comment type="caution">
    <text evidence="6">The sequence shown here is derived from an EMBL/GenBank/DDBJ whole genome shotgun (WGS) entry which is preliminary data.</text>
</comment>
<gene>
    <name evidence="6" type="primary">mmyR</name>
    <name evidence="6" type="ORF">Afe05nite_49310</name>
</gene>
<dbReference type="PANTHER" id="PTHR30055">
    <property type="entry name" value="HTH-TYPE TRANSCRIPTIONAL REGULATOR RUTR"/>
    <property type="match status" value="1"/>
</dbReference>
<dbReference type="Proteomes" id="UP000598174">
    <property type="component" value="Unassembled WGS sequence"/>
</dbReference>
<dbReference type="PANTHER" id="PTHR30055:SF234">
    <property type="entry name" value="HTH-TYPE TRANSCRIPTIONAL REGULATOR BETI"/>
    <property type="match status" value="1"/>
</dbReference>
<keyword evidence="2 4" id="KW-0238">DNA-binding</keyword>
<dbReference type="InterPro" id="IPR001647">
    <property type="entry name" value="HTH_TetR"/>
</dbReference>
<dbReference type="InterPro" id="IPR036271">
    <property type="entry name" value="Tet_transcr_reg_TetR-rel_C_sf"/>
</dbReference>
<feature type="DNA-binding region" description="H-T-H motif" evidence="4">
    <location>
        <begin position="30"/>
        <end position="49"/>
    </location>
</feature>
<protein>
    <submittedName>
        <fullName evidence="6">TetR family transcriptional regulator</fullName>
    </submittedName>
</protein>
<dbReference type="SUPFAM" id="SSF46689">
    <property type="entry name" value="Homeodomain-like"/>
    <property type="match status" value="1"/>
</dbReference>
<sequence>MTQTRAVRTRALILTSAAEEFAAHGYNGATLLGVVERTGMTKGALYGHFSSKDELAAVLIEEGGDDLIARAEQSVEGLPALEALREAVLRIARQLRRDVSARSALRLTGEAPHLDRREPGLIMRLSVVLTRAVARTQQENHVLRAHSPRAVAQLLMSVFFEIPYPAPADDADVARRFDDLWSAVSESHTGNRGSA</sequence>
<dbReference type="EMBL" id="BOMM01000047">
    <property type="protein sequence ID" value="GIE13091.1"/>
    <property type="molecule type" value="Genomic_DNA"/>
</dbReference>
<keyword evidence="1" id="KW-0805">Transcription regulation</keyword>
<keyword evidence="7" id="KW-1185">Reference proteome</keyword>
<dbReference type="PROSITE" id="PS50977">
    <property type="entry name" value="HTH_TETR_2"/>
    <property type="match status" value="1"/>
</dbReference>
<dbReference type="Gene3D" id="1.10.357.10">
    <property type="entry name" value="Tetracycline Repressor, domain 2"/>
    <property type="match status" value="1"/>
</dbReference>
<feature type="domain" description="HTH tetR-type" evidence="5">
    <location>
        <begin position="7"/>
        <end position="67"/>
    </location>
</feature>
<evidence type="ECO:0000256" key="1">
    <source>
        <dbReference type="ARBA" id="ARBA00023015"/>
    </source>
</evidence>
<evidence type="ECO:0000259" key="5">
    <source>
        <dbReference type="PROSITE" id="PS50977"/>
    </source>
</evidence>